<dbReference type="KEGG" id="fln:FLA_1073"/>
<protein>
    <submittedName>
        <fullName evidence="1">Uncharacterized protein</fullName>
    </submittedName>
</protein>
<dbReference type="RefSeq" id="WP_262496041.1">
    <property type="nucleotide sequence ID" value="NZ_AP017422.1"/>
</dbReference>
<evidence type="ECO:0000313" key="2">
    <source>
        <dbReference type="Proteomes" id="UP000186917"/>
    </source>
</evidence>
<accession>A0A173MC07</accession>
<proteinExistence type="predicted"/>
<dbReference type="EMBL" id="FTOR01000015">
    <property type="protein sequence ID" value="SIT34282.1"/>
    <property type="molecule type" value="Genomic_DNA"/>
</dbReference>
<dbReference type="Proteomes" id="UP000186917">
    <property type="component" value="Unassembled WGS sequence"/>
</dbReference>
<gene>
    <name evidence="1" type="ORF">SAMN05421788_11592</name>
</gene>
<reference evidence="2" key="1">
    <citation type="submission" date="2017-01" db="EMBL/GenBank/DDBJ databases">
        <authorList>
            <person name="Varghese N."/>
            <person name="Submissions S."/>
        </authorList>
    </citation>
    <scope>NUCLEOTIDE SEQUENCE [LARGE SCALE GENOMIC DNA]</scope>
    <source>
        <strain evidence="2">DSM 21054</strain>
    </source>
</reference>
<organism evidence="1 2">
    <name type="scientific">Filimonas lacunae</name>
    <dbReference type="NCBI Taxonomy" id="477680"/>
    <lineage>
        <taxon>Bacteria</taxon>
        <taxon>Pseudomonadati</taxon>
        <taxon>Bacteroidota</taxon>
        <taxon>Chitinophagia</taxon>
        <taxon>Chitinophagales</taxon>
        <taxon>Chitinophagaceae</taxon>
        <taxon>Filimonas</taxon>
    </lineage>
</organism>
<dbReference type="STRING" id="477680.SAMN05421788_11592"/>
<keyword evidence="2" id="KW-1185">Reference proteome</keyword>
<name>A0A173MC07_9BACT</name>
<evidence type="ECO:0000313" key="1">
    <source>
        <dbReference type="EMBL" id="SIT34282.1"/>
    </source>
</evidence>
<dbReference type="AlphaFoldDB" id="A0A173MC07"/>
<sequence length="41" mass="4711">MRTPRFKLMIVIDYTTKDSYNAKVRQQAQATVTESGNAFTE</sequence>